<evidence type="ECO:0000256" key="6">
    <source>
        <dbReference type="ARBA" id="ARBA00022989"/>
    </source>
</evidence>
<comment type="subcellular location">
    <subcellularLocation>
        <location evidence="1">Cell inner membrane</location>
        <topology evidence="1">Multi-pass membrane protein</topology>
    </subcellularLocation>
</comment>
<evidence type="ECO:0000256" key="9">
    <source>
        <dbReference type="SAM" id="Phobius"/>
    </source>
</evidence>
<dbReference type="OrthoDB" id="9814265at2"/>
<dbReference type="AlphaFoldDB" id="A0A1G5L519"/>
<dbReference type="PANTHER" id="PTHR35011:SF2">
    <property type="entry name" value="2,3-DIKETO-L-GULONATE TRAP TRANSPORTER SMALL PERMEASE PROTEIN YIAM"/>
    <property type="match status" value="1"/>
</dbReference>
<keyword evidence="5 9" id="KW-0812">Transmembrane</keyword>
<dbReference type="STRING" id="1120976.SAMN03080606_04072"/>
<gene>
    <name evidence="11" type="ORF">SAMN03080606_04072</name>
</gene>
<name>A0A1G5L519_9FIRM</name>
<dbReference type="Pfam" id="PF04290">
    <property type="entry name" value="DctQ"/>
    <property type="match status" value="1"/>
</dbReference>
<dbReference type="InterPro" id="IPR055348">
    <property type="entry name" value="DctQ"/>
</dbReference>
<evidence type="ECO:0000256" key="2">
    <source>
        <dbReference type="ARBA" id="ARBA00022448"/>
    </source>
</evidence>
<organism evidence="11 12">
    <name type="scientific">Alkaliphilus peptidifermentans DSM 18978</name>
    <dbReference type="NCBI Taxonomy" id="1120976"/>
    <lineage>
        <taxon>Bacteria</taxon>
        <taxon>Bacillati</taxon>
        <taxon>Bacillota</taxon>
        <taxon>Clostridia</taxon>
        <taxon>Peptostreptococcales</taxon>
        <taxon>Natronincolaceae</taxon>
        <taxon>Alkaliphilus</taxon>
    </lineage>
</organism>
<feature type="transmembrane region" description="Helical" evidence="9">
    <location>
        <begin position="84"/>
        <end position="106"/>
    </location>
</feature>
<keyword evidence="2" id="KW-0813">Transport</keyword>
<evidence type="ECO:0000256" key="8">
    <source>
        <dbReference type="ARBA" id="ARBA00038436"/>
    </source>
</evidence>
<accession>A0A1G5L519</accession>
<evidence type="ECO:0000256" key="1">
    <source>
        <dbReference type="ARBA" id="ARBA00004429"/>
    </source>
</evidence>
<keyword evidence="4" id="KW-0997">Cell inner membrane</keyword>
<dbReference type="Proteomes" id="UP000198636">
    <property type="component" value="Unassembled WGS sequence"/>
</dbReference>
<evidence type="ECO:0000313" key="11">
    <source>
        <dbReference type="EMBL" id="SCZ07957.1"/>
    </source>
</evidence>
<evidence type="ECO:0000256" key="3">
    <source>
        <dbReference type="ARBA" id="ARBA00022475"/>
    </source>
</evidence>
<evidence type="ECO:0000256" key="5">
    <source>
        <dbReference type="ARBA" id="ARBA00022692"/>
    </source>
</evidence>
<sequence>MKKIYSTFCRLEEVIASIFLSIVTLMVFLSAVARTIKYPINWAQDVALLLFAWVVFLGADVALREADFVSVDMFVAKLPKKLQNILYFLWYFIILVFLGILIRYGVPLSLENSKRLFQTLGISYSWATMSVPVCSAFMMLTIILKLLNKIKRRKQVDS</sequence>
<keyword evidence="3" id="KW-1003">Cell membrane</keyword>
<feature type="domain" description="Tripartite ATP-independent periplasmic transporters DctQ component" evidence="10">
    <location>
        <begin position="24"/>
        <end position="151"/>
    </location>
</feature>
<feature type="transmembrane region" description="Helical" evidence="9">
    <location>
        <begin position="126"/>
        <end position="147"/>
    </location>
</feature>
<evidence type="ECO:0000259" key="10">
    <source>
        <dbReference type="Pfam" id="PF04290"/>
    </source>
</evidence>
<feature type="transmembrane region" description="Helical" evidence="9">
    <location>
        <begin position="42"/>
        <end position="63"/>
    </location>
</feature>
<keyword evidence="6 9" id="KW-1133">Transmembrane helix</keyword>
<dbReference type="GO" id="GO:0022857">
    <property type="term" value="F:transmembrane transporter activity"/>
    <property type="evidence" value="ECO:0007669"/>
    <property type="project" value="TreeGrafter"/>
</dbReference>
<keyword evidence="7 9" id="KW-0472">Membrane</keyword>
<reference evidence="11 12" key="1">
    <citation type="submission" date="2016-10" db="EMBL/GenBank/DDBJ databases">
        <authorList>
            <person name="de Groot N.N."/>
        </authorList>
    </citation>
    <scope>NUCLEOTIDE SEQUENCE [LARGE SCALE GENOMIC DNA]</scope>
    <source>
        <strain evidence="11 12">DSM 18978</strain>
    </source>
</reference>
<dbReference type="EMBL" id="FMUS01000039">
    <property type="protein sequence ID" value="SCZ07957.1"/>
    <property type="molecule type" value="Genomic_DNA"/>
</dbReference>
<keyword evidence="12" id="KW-1185">Reference proteome</keyword>
<protein>
    <submittedName>
        <fullName evidence="11">TRAP-type C4-dicarboxylate transport system, small permease component</fullName>
    </submittedName>
</protein>
<evidence type="ECO:0000256" key="7">
    <source>
        <dbReference type="ARBA" id="ARBA00023136"/>
    </source>
</evidence>
<proteinExistence type="inferred from homology"/>
<comment type="similarity">
    <text evidence="8">Belongs to the TRAP transporter small permease family.</text>
</comment>
<evidence type="ECO:0000313" key="12">
    <source>
        <dbReference type="Proteomes" id="UP000198636"/>
    </source>
</evidence>
<dbReference type="GO" id="GO:0005886">
    <property type="term" value="C:plasma membrane"/>
    <property type="evidence" value="ECO:0007669"/>
    <property type="project" value="UniProtKB-SubCell"/>
</dbReference>
<dbReference type="PANTHER" id="PTHR35011">
    <property type="entry name" value="2,3-DIKETO-L-GULONATE TRAP TRANSPORTER SMALL PERMEASE PROTEIN YIAM"/>
    <property type="match status" value="1"/>
</dbReference>
<evidence type="ECO:0000256" key="4">
    <source>
        <dbReference type="ARBA" id="ARBA00022519"/>
    </source>
</evidence>
<dbReference type="RefSeq" id="WP_091547327.1">
    <property type="nucleotide sequence ID" value="NZ_FMUS01000039.1"/>
</dbReference>
<dbReference type="GO" id="GO:0015740">
    <property type="term" value="P:C4-dicarboxylate transport"/>
    <property type="evidence" value="ECO:0007669"/>
    <property type="project" value="TreeGrafter"/>
</dbReference>
<dbReference type="InterPro" id="IPR007387">
    <property type="entry name" value="TRAP_DctQ"/>
</dbReference>
<feature type="transmembrane region" description="Helical" evidence="9">
    <location>
        <begin position="14"/>
        <end position="36"/>
    </location>
</feature>